<dbReference type="AlphaFoldDB" id="A0A0A9S652"/>
<reference evidence="2" key="2">
    <citation type="journal article" date="2015" name="Data Brief">
        <title>Shoot transcriptome of the giant reed, Arundo donax.</title>
        <authorList>
            <person name="Barrero R.A."/>
            <person name="Guerrero F.D."/>
            <person name="Moolhuijzen P."/>
            <person name="Goolsby J.A."/>
            <person name="Tidwell J."/>
            <person name="Bellgard S.E."/>
            <person name="Bellgard M.I."/>
        </authorList>
    </citation>
    <scope>NUCLEOTIDE SEQUENCE</scope>
    <source>
        <tissue evidence="2">Shoot tissue taken approximately 20 cm above the soil surface</tissue>
    </source>
</reference>
<proteinExistence type="predicted"/>
<feature type="compositionally biased region" description="Low complexity" evidence="1">
    <location>
        <begin position="25"/>
        <end position="38"/>
    </location>
</feature>
<accession>A0A0A9S652</accession>
<evidence type="ECO:0000313" key="2">
    <source>
        <dbReference type="EMBL" id="JAD46229.1"/>
    </source>
</evidence>
<organism evidence="2">
    <name type="scientific">Arundo donax</name>
    <name type="common">Giant reed</name>
    <name type="synonym">Donax arundinaceus</name>
    <dbReference type="NCBI Taxonomy" id="35708"/>
    <lineage>
        <taxon>Eukaryota</taxon>
        <taxon>Viridiplantae</taxon>
        <taxon>Streptophyta</taxon>
        <taxon>Embryophyta</taxon>
        <taxon>Tracheophyta</taxon>
        <taxon>Spermatophyta</taxon>
        <taxon>Magnoliopsida</taxon>
        <taxon>Liliopsida</taxon>
        <taxon>Poales</taxon>
        <taxon>Poaceae</taxon>
        <taxon>PACMAD clade</taxon>
        <taxon>Arundinoideae</taxon>
        <taxon>Arundineae</taxon>
        <taxon>Arundo</taxon>
    </lineage>
</organism>
<reference evidence="2" key="1">
    <citation type="submission" date="2014-09" db="EMBL/GenBank/DDBJ databases">
        <authorList>
            <person name="Magalhaes I.L.F."/>
            <person name="Oliveira U."/>
            <person name="Santos F.R."/>
            <person name="Vidigal T.H.D.A."/>
            <person name="Brescovit A.D."/>
            <person name="Santos A.J."/>
        </authorList>
    </citation>
    <scope>NUCLEOTIDE SEQUENCE</scope>
    <source>
        <tissue evidence="2">Shoot tissue taken approximately 20 cm above the soil surface</tissue>
    </source>
</reference>
<sequence>MPLRCSRLHGGLGTQRERRGGGSSPGVPRAPRPAARVAAGGGEGRG</sequence>
<feature type="region of interest" description="Disordered" evidence="1">
    <location>
        <begin position="1"/>
        <end position="46"/>
    </location>
</feature>
<protein>
    <submittedName>
        <fullName evidence="2">Uncharacterized protein</fullName>
    </submittedName>
</protein>
<dbReference type="EMBL" id="GBRH01251666">
    <property type="protein sequence ID" value="JAD46229.1"/>
    <property type="molecule type" value="Transcribed_RNA"/>
</dbReference>
<name>A0A0A9S652_ARUDO</name>
<evidence type="ECO:0000256" key="1">
    <source>
        <dbReference type="SAM" id="MobiDB-lite"/>
    </source>
</evidence>